<feature type="chain" id="PRO_5046833905" evidence="1">
    <location>
        <begin position="22"/>
        <end position="248"/>
    </location>
</feature>
<dbReference type="Proteomes" id="UP001597319">
    <property type="component" value="Unassembled WGS sequence"/>
</dbReference>
<evidence type="ECO:0000313" key="2">
    <source>
        <dbReference type="EMBL" id="MFD2561152.1"/>
    </source>
</evidence>
<keyword evidence="3" id="KW-1185">Reference proteome</keyword>
<dbReference type="InterPro" id="IPR046111">
    <property type="entry name" value="DUF6048"/>
</dbReference>
<reference evidence="3" key="1">
    <citation type="journal article" date="2019" name="Int. J. Syst. Evol. Microbiol.">
        <title>The Global Catalogue of Microorganisms (GCM) 10K type strain sequencing project: providing services to taxonomists for standard genome sequencing and annotation.</title>
        <authorList>
            <consortium name="The Broad Institute Genomics Platform"/>
            <consortium name="The Broad Institute Genome Sequencing Center for Infectious Disease"/>
            <person name="Wu L."/>
            <person name="Ma J."/>
        </authorList>
    </citation>
    <scope>NUCLEOTIDE SEQUENCE [LARGE SCALE GENOMIC DNA]</scope>
    <source>
        <strain evidence="3">KCTC 52274</strain>
    </source>
</reference>
<accession>A0ABW5L9R6</accession>
<comment type="caution">
    <text evidence="2">The sequence shown here is derived from an EMBL/GenBank/DDBJ whole genome shotgun (WGS) entry which is preliminary data.</text>
</comment>
<evidence type="ECO:0000256" key="1">
    <source>
        <dbReference type="SAM" id="SignalP"/>
    </source>
</evidence>
<evidence type="ECO:0000313" key="3">
    <source>
        <dbReference type="Proteomes" id="UP001597319"/>
    </source>
</evidence>
<proteinExistence type="predicted"/>
<protein>
    <submittedName>
        <fullName evidence="2">DUF6048 family protein</fullName>
    </submittedName>
</protein>
<dbReference type="RefSeq" id="WP_378288609.1">
    <property type="nucleotide sequence ID" value="NZ_JBHULE010000001.1"/>
</dbReference>
<gene>
    <name evidence="2" type="ORF">ACFSR1_00635</name>
</gene>
<name>A0ABW5L9R6_9FLAO</name>
<feature type="signal peptide" evidence="1">
    <location>
        <begin position="1"/>
        <end position="21"/>
    </location>
</feature>
<sequence>MKQLHTYLFFISLLISGTILSQETETNISARDTLPPSEKYGLRVGTDIARLIRTAVNEDYSGFEINADYRVYRNYYLAAEIGNESLLRGETNIEVEGSGSYIRFGIDYNTYKNWYGMQNNIYAGLRYGFSAFDQNLNNYNIFTGTDYFGSSENSRNEMIEVKDLTAGWVELVLGLKVEILNNLYLGASVSLRGIVNEKDPIGLDNDGNTIRFENLFIPGYGRTNDFSQFGVGYTYTISYLIPFVKRKR</sequence>
<dbReference type="Pfam" id="PF19515">
    <property type="entry name" value="DUF6048"/>
    <property type="match status" value="1"/>
</dbReference>
<dbReference type="EMBL" id="JBHULE010000001">
    <property type="protein sequence ID" value="MFD2561152.1"/>
    <property type="molecule type" value="Genomic_DNA"/>
</dbReference>
<keyword evidence="1" id="KW-0732">Signal</keyword>
<organism evidence="2 3">
    <name type="scientific">Aquimarina rubra</name>
    <dbReference type="NCBI Taxonomy" id="1920033"/>
    <lineage>
        <taxon>Bacteria</taxon>
        <taxon>Pseudomonadati</taxon>
        <taxon>Bacteroidota</taxon>
        <taxon>Flavobacteriia</taxon>
        <taxon>Flavobacteriales</taxon>
        <taxon>Flavobacteriaceae</taxon>
        <taxon>Aquimarina</taxon>
    </lineage>
</organism>